<dbReference type="Pfam" id="PF20700">
    <property type="entry name" value="Mutator"/>
    <property type="match status" value="1"/>
</dbReference>
<evidence type="ECO:0000313" key="3">
    <source>
        <dbReference type="EMBL" id="KYM98835.1"/>
    </source>
</evidence>
<dbReference type="AlphaFoldDB" id="A0A151IDR8"/>
<evidence type="ECO:0000313" key="4">
    <source>
        <dbReference type="Proteomes" id="UP000078542"/>
    </source>
</evidence>
<dbReference type="Proteomes" id="UP000078542">
    <property type="component" value="Unassembled WGS sequence"/>
</dbReference>
<dbReference type="InterPro" id="IPR049012">
    <property type="entry name" value="Mutator_transp_dom"/>
</dbReference>
<keyword evidence="4" id="KW-1185">Reference proteome</keyword>
<name>A0A151IDR8_9HYME</name>
<accession>A0A151IDR8</accession>
<reference evidence="3 4" key="1">
    <citation type="submission" date="2016-03" db="EMBL/GenBank/DDBJ databases">
        <title>Cyphomyrmex costatus WGS genome.</title>
        <authorList>
            <person name="Nygaard S."/>
            <person name="Hu H."/>
            <person name="Boomsma J."/>
            <person name="Zhang G."/>
        </authorList>
    </citation>
    <scope>NUCLEOTIDE SEQUENCE [LARGE SCALE GENOMIC DNA]</scope>
    <source>
        <strain evidence="3">MS0001</strain>
        <tissue evidence="3">Whole body</tissue>
    </source>
</reference>
<feature type="region of interest" description="Disordered" evidence="1">
    <location>
        <begin position="1"/>
        <end position="38"/>
    </location>
</feature>
<feature type="domain" description="Mutator-like transposase" evidence="2">
    <location>
        <begin position="64"/>
        <end position="413"/>
    </location>
</feature>
<feature type="compositionally biased region" description="Basic residues" evidence="1">
    <location>
        <begin position="7"/>
        <end position="31"/>
    </location>
</feature>
<sequence>MSEKKVYASHKGSKISYQTRRRSNVTKRRPLNRYEAEEDSAGVNASAKKLKVDTDDIDIQSEFGYRIINFFAVFSAISECVKCKTCNSDIRFLESGTRGLGFKITVCCPNCPKVEIPSCPFIRNGYEINRRIVLTMRLLGVGLAGILKFCAFMELPRPIFQSCYDRAVNIIFIATKGVRDCSMKKAAEDEKKENEENGLHTGITVSGDGSWRKRGFSSLFGITSLIGWFTGKIVDIEVKSKYCKACEHWKNKLDTTEYEEWLETHADQCQSNHEGSSGKMEVDAVIEMFQRSEALHGLKYANYIGDGDSKTFKGILEAKPYENFEVSKKECIDHVQKRMGTRLRNLRKKTKNLGGKGKLTIKLIDQLTIYYDLAIRRNSNSLENMRNEIWATLLHKMSTDENPQHEKCSESWCEWKKAHATGSLDSFHHKPALSNEVFEAIRPIYEDLSRDELLNRCLGGYTQNSNESFNSTVWHLAPKNYSSGKKILQIASDIAVCNFNDGLINVLRIMKVMDMNIGPQSYNFCLEADATRIQRAERSLTDAAKEARSSIKASRKENEEEFSNLEGQLYGAGIAD</sequence>
<gene>
    <name evidence="3" type="ORF">ALC62_10443</name>
</gene>
<organism evidence="3 4">
    <name type="scientific">Cyphomyrmex costatus</name>
    <dbReference type="NCBI Taxonomy" id="456900"/>
    <lineage>
        <taxon>Eukaryota</taxon>
        <taxon>Metazoa</taxon>
        <taxon>Ecdysozoa</taxon>
        <taxon>Arthropoda</taxon>
        <taxon>Hexapoda</taxon>
        <taxon>Insecta</taxon>
        <taxon>Pterygota</taxon>
        <taxon>Neoptera</taxon>
        <taxon>Endopterygota</taxon>
        <taxon>Hymenoptera</taxon>
        <taxon>Apocrita</taxon>
        <taxon>Aculeata</taxon>
        <taxon>Formicoidea</taxon>
        <taxon>Formicidae</taxon>
        <taxon>Myrmicinae</taxon>
        <taxon>Cyphomyrmex</taxon>
    </lineage>
</organism>
<dbReference type="PANTHER" id="PTHR33309">
    <property type="entry name" value="KERATIN, ULTRA HIGH-SULFUR MATRIX PROTEIN-LIKE"/>
    <property type="match status" value="1"/>
</dbReference>
<evidence type="ECO:0000256" key="1">
    <source>
        <dbReference type="SAM" id="MobiDB-lite"/>
    </source>
</evidence>
<protein>
    <recommendedName>
        <fullName evidence="2">Mutator-like transposase domain-containing protein</fullName>
    </recommendedName>
</protein>
<dbReference type="EMBL" id="KQ977908">
    <property type="protein sequence ID" value="KYM98835.1"/>
    <property type="molecule type" value="Genomic_DNA"/>
</dbReference>
<proteinExistence type="predicted"/>
<evidence type="ECO:0000259" key="2">
    <source>
        <dbReference type="Pfam" id="PF20700"/>
    </source>
</evidence>
<dbReference type="PANTHER" id="PTHR33309:SF3">
    <property type="entry name" value="CCHC-TYPE DOMAIN-CONTAINING PROTEIN"/>
    <property type="match status" value="1"/>
</dbReference>